<comment type="caution">
    <text evidence="1">The sequence shown here is derived from an EMBL/GenBank/DDBJ whole genome shotgun (WGS) entry which is preliminary data.</text>
</comment>
<accession>A0A7V8FXE0</accession>
<dbReference type="EMBL" id="WNDX01000044">
    <property type="protein sequence ID" value="KAF1044380.1"/>
    <property type="molecule type" value="Genomic_DNA"/>
</dbReference>
<evidence type="ECO:0000313" key="2">
    <source>
        <dbReference type="Proteomes" id="UP000462435"/>
    </source>
</evidence>
<name>A0A7V8FXE0_9BURK</name>
<evidence type="ECO:0000313" key="1">
    <source>
        <dbReference type="EMBL" id="KAF1044380.1"/>
    </source>
</evidence>
<protein>
    <recommendedName>
        <fullName evidence="3">DUF2513 domain-containing protein</fullName>
    </recommendedName>
</protein>
<sequence length="94" mass="10287">MKRDKALMGEILKQLASFGTIYGDVEKIQSALPGQIAPELILHHLRLLHDRGLAAVDMHNFWRVTDQVYDALEAGGDLFAGHGAPPAVNRGIDN</sequence>
<proteinExistence type="predicted"/>
<organism evidence="1 2">
    <name type="scientific">Herbaspirillum frisingense</name>
    <dbReference type="NCBI Taxonomy" id="92645"/>
    <lineage>
        <taxon>Bacteria</taxon>
        <taxon>Pseudomonadati</taxon>
        <taxon>Pseudomonadota</taxon>
        <taxon>Betaproteobacteria</taxon>
        <taxon>Burkholderiales</taxon>
        <taxon>Oxalobacteraceae</taxon>
        <taxon>Herbaspirillum</taxon>
    </lineage>
</organism>
<dbReference type="Proteomes" id="UP000462435">
    <property type="component" value="Unassembled WGS sequence"/>
</dbReference>
<evidence type="ECO:0008006" key="3">
    <source>
        <dbReference type="Google" id="ProtNLM"/>
    </source>
</evidence>
<gene>
    <name evidence="1" type="ORF">GAK35_01795</name>
</gene>
<reference evidence="2" key="1">
    <citation type="journal article" date="2020" name="MBio">
        <title>Horizontal gene transfer to a defensive symbiont with a reduced genome amongst a multipartite beetle microbiome.</title>
        <authorList>
            <person name="Waterworth S.C."/>
            <person name="Florez L.V."/>
            <person name="Rees E.R."/>
            <person name="Hertweck C."/>
            <person name="Kaltenpoth M."/>
            <person name="Kwan J.C."/>
        </authorList>
    </citation>
    <scope>NUCLEOTIDE SEQUENCE [LARGE SCALE GENOMIC DNA]</scope>
</reference>
<dbReference type="AlphaFoldDB" id="A0A7V8FXE0"/>